<dbReference type="Gene3D" id="3.20.20.80">
    <property type="entry name" value="Glycosidases"/>
    <property type="match status" value="1"/>
</dbReference>
<dbReference type="FunFam" id="3.20.20.80:FF:000004">
    <property type="entry name" value="Beta-glucosidase 6-phospho-beta-glucosidase"/>
    <property type="match status" value="1"/>
</dbReference>
<dbReference type="InterPro" id="IPR001360">
    <property type="entry name" value="Glyco_hydro_1"/>
</dbReference>
<dbReference type="PANTHER" id="PTHR10353">
    <property type="entry name" value="GLYCOSYL HYDROLASE"/>
    <property type="match status" value="1"/>
</dbReference>
<dbReference type="PRINTS" id="PR00131">
    <property type="entry name" value="GLHYDRLASE1"/>
</dbReference>
<protein>
    <submittedName>
        <fullName evidence="7">Putative 6-phospho-beta-glucosidase</fullName>
    </submittedName>
</protein>
<evidence type="ECO:0000256" key="3">
    <source>
        <dbReference type="ARBA" id="ARBA00023295"/>
    </source>
</evidence>
<keyword evidence="3 6" id="KW-0326">Glycosidase</keyword>
<dbReference type="GO" id="GO:0005829">
    <property type="term" value="C:cytosol"/>
    <property type="evidence" value="ECO:0007669"/>
    <property type="project" value="TreeGrafter"/>
</dbReference>
<dbReference type="PANTHER" id="PTHR10353:SF122">
    <property type="entry name" value="6-PHOSPHO-BETA-GLUCOSIDASE ASCB-RELATED"/>
    <property type="match status" value="1"/>
</dbReference>
<accession>A0A0H2UU88</accession>
<dbReference type="InterPro" id="IPR033132">
    <property type="entry name" value="GH_1_N_CS"/>
</dbReference>
<dbReference type="PROSITE" id="PS00572">
    <property type="entry name" value="GLYCOSYL_HYDROL_F1_1"/>
    <property type="match status" value="1"/>
</dbReference>
<evidence type="ECO:0000256" key="2">
    <source>
        <dbReference type="ARBA" id="ARBA00022801"/>
    </source>
</evidence>
<name>A0A0H2UU88_STRP3</name>
<dbReference type="Proteomes" id="UP000000564">
    <property type="component" value="Chromosome"/>
</dbReference>
<dbReference type="GO" id="GO:0008422">
    <property type="term" value="F:beta-glucosidase activity"/>
    <property type="evidence" value="ECO:0007669"/>
    <property type="project" value="TreeGrafter"/>
</dbReference>
<keyword evidence="2 6" id="KW-0378">Hydrolase</keyword>
<evidence type="ECO:0000313" key="7">
    <source>
        <dbReference type="EMBL" id="AAM79012.1"/>
    </source>
</evidence>
<proteinExistence type="inferred from homology"/>
<dbReference type="Pfam" id="PF00232">
    <property type="entry name" value="Glyco_hydro_1"/>
    <property type="match status" value="1"/>
</dbReference>
<dbReference type="HOGENOM" id="CLU_001859_0_2_9"/>
<dbReference type="EMBL" id="AE014074">
    <property type="protein sequence ID" value="AAM79012.1"/>
    <property type="molecule type" value="Genomic_DNA"/>
</dbReference>
<feature type="active site" description="Nucleophile" evidence="4">
    <location>
        <position position="364"/>
    </location>
</feature>
<dbReference type="SUPFAM" id="SSF51445">
    <property type="entry name" value="(Trans)glycosidases"/>
    <property type="match status" value="1"/>
</dbReference>
<dbReference type="RefSeq" id="WP_002991929.1">
    <property type="nucleotide sequence ID" value="NC_004070.1"/>
</dbReference>
<sequence>MGIFPKDFLWGGAVAANQVEGAFEADTKGLSVQDVLPNGGLGEWTDSPTSDNLTLEAIDFYHRYKEDIALFAEMGFKVFRTSIAWSRIFPNGDDDQPNEAGLQFYDDLFDELLNYGIEPLVTLSHYETPLHLAKAYNGWTDRRLIGFFERFAQTVMERYKDKVKYWLTFNEVNSILHMPFTSGGIMTEKEKLSLQDLYQAIHHELVASASVTKLAHEINPDVKVGCMILAMPAYPMTSDPRDILAAHAFENLNLLFSDIHVRGKYPSYIKSYFKENGIEIVFEDGDKELLAEHTVDFLSFSYYMSVTQAHNPEAYTSGQGNILGGLSNPYLESSEWGWQIDPIGLRLVLNQYYDRYQIPLFIVENGLGAKDQLVQTADGSMTVHDDYRIDYMSQHLVQVAKAIEDGVEVMGYTAWGCIDCVSMSTAQLSKRYGFIYVDRNDDGTGQLTRYKKKSFDWYRQVIQTNGRYLEDNFS</sequence>
<dbReference type="PROSITE" id="PS00653">
    <property type="entry name" value="GLYCOSYL_HYDROL_F1_2"/>
    <property type="match status" value="1"/>
</dbReference>
<reference evidence="7 8" key="1">
    <citation type="journal article" date="2002" name="Proc. Natl. Acad. Sci. U.S.A.">
        <title>Genome sequence of a serotype M3 strain of group A Streptococcus: phage-encoded toxins, the high-virulence phenotype, and clone emergence.</title>
        <authorList>
            <person name="Beres S.B."/>
            <person name="Sylva G.L."/>
            <person name="Barbian K.D."/>
            <person name="Lei B."/>
            <person name="Hoff J.S."/>
            <person name="Mammarella N.D."/>
            <person name="Liu M.Y."/>
            <person name="Smoot J.C."/>
            <person name="Porcella S.F."/>
            <person name="Parkins L.D."/>
            <person name="Campbell D.S."/>
            <person name="Smith T.M."/>
            <person name="McCormick J.K."/>
            <person name="Leung D.Y."/>
            <person name="Schlievert P.M."/>
            <person name="Musser J.M."/>
        </authorList>
    </citation>
    <scope>NUCLEOTIDE SEQUENCE [LARGE SCALE GENOMIC DNA]</scope>
    <source>
        <strain evidence="8">ATCC BAA-595 / MGAS315</strain>
    </source>
</reference>
<evidence type="ECO:0000256" key="1">
    <source>
        <dbReference type="ARBA" id="ARBA00010838"/>
    </source>
</evidence>
<comment type="similarity">
    <text evidence="1 5">Belongs to the glycosyl hydrolase 1 family.</text>
</comment>
<evidence type="ECO:0000256" key="6">
    <source>
        <dbReference type="RuleBase" id="RU004468"/>
    </source>
</evidence>
<evidence type="ECO:0000256" key="4">
    <source>
        <dbReference type="PROSITE-ProRule" id="PRU10055"/>
    </source>
</evidence>
<evidence type="ECO:0000313" key="8">
    <source>
        <dbReference type="Proteomes" id="UP000000564"/>
    </source>
</evidence>
<evidence type="ECO:0000256" key="5">
    <source>
        <dbReference type="RuleBase" id="RU003690"/>
    </source>
</evidence>
<dbReference type="GO" id="GO:0016052">
    <property type="term" value="P:carbohydrate catabolic process"/>
    <property type="evidence" value="ECO:0007669"/>
    <property type="project" value="TreeGrafter"/>
</dbReference>
<dbReference type="AlphaFoldDB" id="A0A0H2UU88"/>
<dbReference type="InterPro" id="IPR017853">
    <property type="entry name" value="GH"/>
</dbReference>
<dbReference type="KEGG" id="spg:SpyM3_0405"/>
<gene>
    <name evidence="7" type="primary">bglA.1</name>
    <name evidence="7" type="ordered locus">SpyM3_0405</name>
</gene>
<dbReference type="InterPro" id="IPR018120">
    <property type="entry name" value="Glyco_hydro_1_AS"/>
</dbReference>
<organism evidence="7 8">
    <name type="scientific">Streptococcus pyogenes serotype M3 (strain ATCC BAA-595 / MGAS315)</name>
    <dbReference type="NCBI Taxonomy" id="198466"/>
    <lineage>
        <taxon>Bacteria</taxon>
        <taxon>Bacillati</taxon>
        <taxon>Bacillota</taxon>
        <taxon>Bacilli</taxon>
        <taxon>Lactobacillales</taxon>
        <taxon>Streptococcaceae</taxon>
        <taxon>Streptococcus</taxon>
    </lineage>
</organism>